<organism evidence="3 4">
    <name type="scientific">Plectus sambesii</name>
    <dbReference type="NCBI Taxonomy" id="2011161"/>
    <lineage>
        <taxon>Eukaryota</taxon>
        <taxon>Metazoa</taxon>
        <taxon>Ecdysozoa</taxon>
        <taxon>Nematoda</taxon>
        <taxon>Chromadorea</taxon>
        <taxon>Plectida</taxon>
        <taxon>Plectina</taxon>
        <taxon>Plectoidea</taxon>
        <taxon>Plectidae</taxon>
        <taxon>Plectus</taxon>
    </lineage>
</organism>
<dbReference type="PANTHER" id="PTHR47027:SF28">
    <property type="entry name" value="ENDONUCLEASE-REVERSE TRANSCRIPTASE"/>
    <property type="match status" value="1"/>
</dbReference>
<dbReference type="PANTHER" id="PTHR47027">
    <property type="entry name" value="REVERSE TRANSCRIPTASE DOMAIN-CONTAINING PROTEIN"/>
    <property type="match status" value="1"/>
</dbReference>
<name>A0A914VX33_9BILA</name>
<protein>
    <submittedName>
        <fullName evidence="4">Reverse transcriptase domain-containing protein</fullName>
    </submittedName>
</protein>
<dbReference type="Pfam" id="PF03372">
    <property type="entry name" value="Exo_endo_phos"/>
    <property type="match status" value="1"/>
</dbReference>
<proteinExistence type="predicted"/>
<dbReference type="AlphaFoldDB" id="A0A914VX33"/>
<dbReference type="InterPro" id="IPR036691">
    <property type="entry name" value="Endo/exonu/phosph_ase_sf"/>
</dbReference>
<dbReference type="SUPFAM" id="SSF56219">
    <property type="entry name" value="DNase I-like"/>
    <property type="match status" value="1"/>
</dbReference>
<feature type="compositionally biased region" description="Polar residues" evidence="1">
    <location>
        <begin position="1"/>
        <end position="17"/>
    </location>
</feature>
<dbReference type="Gene3D" id="3.60.10.10">
    <property type="entry name" value="Endonuclease/exonuclease/phosphatase"/>
    <property type="match status" value="1"/>
</dbReference>
<reference evidence="4" key="1">
    <citation type="submission" date="2022-11" db="UniProtKB">
        <authorList>
            <consortium name="WormBaseParasite"/>
        </authorList>
    </citation>
    <scope>IDENTIFICATION</scope>
</reference>
<sequence length="987" mass="111606">MMDQVSTTAQARASPSSDAHCPRASGASSQQGLPRNGRARLKKQAFRVATLNIGTLTGRGRELADLLRRRRVHVASLQETRWKGAKAKELGDGYKLLYNGGVSGRNGVGVVICEELKDKVVDVQRCSDRLMLVKLDMQESLVNIVSAYAPQAGCSSEDKADFWQLLDAVMQSVSADEQVLVLGDLNGHLGMARTGYERVHGGYAIGNRNQEGEDVLAFALAYDLALTNTYFKKKVDHLATYSSGGIKTQIDFCLVRRTQLSLVTNAKVIPGEAVAPQHRLLIIDLKLHPPRKPTRTMVTSRIKWRTLKTPGYKPVLAHLITSNLTNPAGPVNSVWAETAQTITTHATTLLGTTKGGKKPNKESWWWSEELRDAVRQKKAAYKEWQRSRSEDDYRAYRAAKTNAKAAVAKARHEACNDLYKQLDTQEGAATIYRIARARKRATEDITIIKTIKDRYGKPLRDNKDVKERWRDYFSSLLNAENERDQCPPQLPTAGPIPLIREDEVEKALKKMHTGKAPGPDEIPVEAWMACGQVAIKWLTAYFNEILKQGKMPDAWRRSEIVPIYKQKGDVQACENYRGIKLLPHTMKLFERIIDARLRDITEIAANQFGFVPGRSTTDAIFALRILTEKFREKKQQLHLAFLDMEKAYDRVPRKLIWWALRKKNVPEAYVGIIQDMYAAAETTVRTPCGQTAAFPVTVGVHQGSALSPLLFILVLDAVCEGLPSEAPWTMLYADDVVICAKTREELEERVSEWKTRLEKNGLRLNLKKTEYMAATDEPGNTDAYLSVDGQQVAQTSRFKYLGSVIAREGGAEEDVKARTASGWLKWRETSGVLCDPRMPRWLKGKVYRSVVRPALLYGSECWATTKKDEQRMKTTEMRMLRWMCGLTRLDRVRNEVVRRMVGVAEITDKMQEGRLRWFGHVTRRPEDYIGNVSQKIEVEGRRPRGRPKKRWSDTVAEDLRAVGATPRDAQDRELWRKKIQKADPVMM</sequence>
<dbReference type="InterPro" id="IPR000477">
    <property type="entry name" value="RT_dom"/>
</dbReference>
<dbReference type="InterPro" id="IPR005135">
    <property type="entry name" value="Endo/exonuclease/phosphatase"/>
</dbReference>
<dbReference type="Gene3D" id="3.30.70.270">
    <property type="match status" value="1"/>
</dbReference>
<dbReference type="GO" id="GO:0003824">
    <property type="term" value="F:catalytic activity"/>
    <property type="evidence" value="ECO:0007669"/>
    <property type="project" value="InterPro"/>
</dbReference>
<accession>A0A914VX33</accession>
<evidence type="ECO:0000256" key="1">
    <source>
        <dbReference type="SAM" id="MobiDB-lite"/>
    </source>
</evidence>
<evidence type="ECO:0000313" key="4">
    <source>
        <dbReference type="WBParaSite" id="PSAMB.scaffold268size60025.g4185.t1"/>
    </source>
</evidence>
<dbReference type="Pfam" id="PF00078">
    <property type="entry name" value="RVT_1"/>
    <property type="match status" value="1"/>
</dbReference>
<dbReference type="CDD" id="cd09076">
    <property type="entry name" value="L1-EN"/>
    <property type="match status" value="1"/>
</dbReference>
<dbReference type="PROSITE" id="PS50878">
    <property type="entry name" value="RT_POL"/>
    <property type="match status" value="1"/>
</dbReference>
<dbReference type="Proteomes" id="UP000887566">
    <property type="component" value="Unplaced"/>
</dbReference>
<feature type="region of interest" description="Disordered" evidence="1">
    <location>
        <begin position="1"/>
        <end position="36"/>
    </location>
</feature>
<dbReference type="CDD" id="cd01650">
    <property type="entry name" value="RT_nLTR_like"/>
    <property type="match status" value="1"/>
</dbReference>
<dbReference type="InterPro" id="IPR043502">
    <property type="entry name" value="DNA/RNA_pol_sf"/>
</dbReference>
<evidence type="ECO:0000313" key="3">
    <source>
        <dbReference type="Proteomes" id="UP000887566"/>
    </source>
</evidence>
<evidence type="ECO:0000259" key="2">
    <source>
        <dbReference type="PROSITE" id="PS50878"/>
    </source>
</evidence>
<dbReference type="InterPro" id="IPR043128">
    <property type="entry name" value="Rev_trsase/Diguanyl_cyclase"/>
</dbReference>
<feature type="domain" description="Reverse transcriptase" evidence="2">
    <location>
        <begin position="544"/>
        <end position="805"/>
    </location>
</feature>
<dbReference type="WBParaSite" id="PSAMB.scaffold268size60025.g4185.t1">
    <property type="protein sequence ID" value="PSAMB.scaffold268size60025.g4185.t1"/>
    <property type="gene ID" value="PSAMB.scaffold268size60025.g4185"/>
</dbReference>
<keyword evidence="3" id="KW-1185">Reference proteome</keyword>
<dbReference type="SUPFAM" id="SSF56672">
    <property type="entry name" value="DNA/RNA polymerases"/>
    <property type="match status" value="1"/>
</dbReference>